<accession>A0A835LVA8</accession>
<feature type="region of interest" description="Disordered" evidence="1">
    <location>
        <begin position="1"/>
        <end position="23"/>
    </location>
</feature>
<dbReference type="Proteomes" id="UP000631114">
    <property type="component" value="Unassembled WGS sequence"/>
</dbReference>
<protein>
    <submittedName>
        <fullName evidence="2">Uncharacterized protein</fullName>
    </submittedName>
</protein>
<dbReference type="InterPro" id="IPR035903">
    <property type="entry name" value="HesB-like_dom_sf"/>
</dbReference>
<dbReference type="SUPFAM" id="SSF89360">
    <property type="entry name" value="HesB-like domain"/>
    <property type="match status" value="1"/>
</dbReference>
<proteinExistence type="predicted"/>
<gene>
    <name evidence="2" type="ORF">IFM89_012530</name>
</gene>
<dbReference type="EMBL" id="JADFTS010000006">
    <property type="protein sequence ID" value="KAF9600791.1"/>
    <property type="molecule type" value="Genomic_DNA"/>
</dbReference>
<organism evidence="2 3">
    <name type="scientific">Coptis chinensis</name>
    <dbReference type="NCBI Taxonomy" id="261450"/>
    <lineage>
        <taxon>Eukaryota</taxon>
        <taxon>Viridiplantae</taxon>
        <taxon>Streptophyta</taxon>
        <taxon>Embryophyta</taxon>
        <taxon>Tracheophyta</taxon>
        <taxon>Spermatophyta</taxon>
        <taxon>Magnoliopsida</taxon>
        <taxon>Ranunculales</taxon>
        <taxon>Ranunculaceae</taxon>
        <taxon>Coptidoideae</taxon>
        <taxon>Coptis</taxon>
    </lineage>
</organism>
<dbReference type="GO" id="GO:0009570">
    <property type="term" value="C:chloroplast stroma"/>
    <property type="evidence" value="ECO:0007669"/>
    <property type="project" value="TreeGrafter"/>
</dbReference>
<keyword evidence="3" id="KW-1185">Reference proteome</keyword>
<reference evidence="2 3" key="1">
    <citation type="submission" date="2020-10" db="EMBL/GenBank/DDBJ databases">
        <title>The Coptis chinensis genome and diversification of protoberbering-type alkaloids.</title>
        <authorList>
            <person name="Wang B."/>
            <person name="Shu S."/>
            <person name="Song C."/>
            <person name="Liu Y."/>
        </authorList>
    </citation>
    <scope>NUCLEOTIDE SEQUENCE [LARGE SCALE GENOMIC DNA]</scope>
    <source>
        <strain evidence="2">HL-2020</strain>
        <tissue evidence="2">Leaf</tissue>
    </source>
</reference>
<dbReference type="Gene3D" id="2.60.300.12">
    <property type="entry name" value="HesB-like domain"/>
    <property type="match status" value="1"/>
</dbReference>
<evidence type="ECO:0000313" key="2">
    <source>
        <dbReference type="EMBL" id="KAF9600791.1"/>
    </source>
</evidence>
<name>A0A835LVA8_9MAGN</name>
<sequence>MLKEHRRRHPQLMEYQSRTEEENTETNFVMEELIHTQELNEQQINHLTNCTVNVESTKEQTAKIAGLNRSRLLALKKRSRLLASKEHNLRSNKEELLANSYITGDSPHCNMFQGLKVCLLFLTLAPAISLTESALKHLNKMRSDKNEDLCLRIGVKQGGCPGMS</sequence>
<dbReference type="AlphaFoldDB" id="A0A835LVA8"/>
<dbReference type="PANTHER" id="PTHR47265:SF1">
    <property type="entry name" value="IRON-SULFUR ASSEMBLY PROTEIN ISCA, CHLOROPLASTIC"/>
    <property type="match status" value="1"/>
</dbReference>
<evidence type="ECO:0000313" key="3">
    <source>
        <dbReference type="Proteomes" id="UP000631114"/>
    </source>
</evidence>
<dbReference type="OrthoDB" id="333486at2759"/>
<comment type="caution">
    <text evidence="2">The sequence shown here is derived from an EMBL/GenBank/DDBJ whole genome shotgun (WGS) entry which is preliminary data.</text>
</comment>
<evidence type="ECO:0000256" key="1">
    <source>
        <dbReference type="SAM" id="MobiDB-lite"/>
    </source>
</evidence>
<dbReference type="InterPro" id="IPR031108">
    <property type="entry name" value="IscA_plant_cyanobact"/>
</dbReference>
<dbReference type="GO" id="GO:0051536">
    <property type="term" value="F:iron-sulfur cluster binding"/>
    <property type="evidence" value="ECO:0007669"/>
    <property type="project" value="InterPro"/>
</dbReference>
<feature type="compositionally biased region" description="Basic residues" evidence="1">
    <location>
        <begin position="1"/>
        <end position="10"/>
    </location>
</feature>
<dbReference type="PANTHER" id="PTHR47265">
    <property type="entry name" value="IRON-SULFUR ASSEMBLY PROTEIN ISCA, CHLOROPLASTIC"/>
    <property type="match status" value="1"/>
</dbReference>
<dbReference type="GO" id="GO:0016226">
    <property type="term" value="P:iron-sulfur cluster assembly"/>
    <property type="evidence" value="ECO:0007669"/>
    <property type="project" value="InterPro"/>
</dbReference>
<dbReference type="GO" id="GO:0030674">
    <property type="term" value="F:protein-macromolecule adaptor activity"/>
    <property type="evidence" value="ECO:0007669"/>
    <property type="project" value="TreeGrafter"/>
</dbReference>